<evidence type="ECO:0000313" key="3">
    <source>
        <dbReference type="EMBL" id="CAG8506920.1"/>
    </source>
</evidence>
<keyword evidence="1" id="KW-0175">Coiled coil</keyword>
<dbReference type="Proteomes" id="UP000789508">
    <property type="component" value="Unassembled WGS sequence"/>
</dbReference>
<dbReference type="OrthoDB" id="343070at2759"/>
<evidence type="ECO:0000313" key="4">
    <source>
        <dbReference type="Proteomes" id="UP000789508"/>
    </source>
</evidence>
<feature type="coiled-coil region" evidence="1">
    <location>
        <begin position="460"/>
        <end position="767"/>
    </location>
</feature>
<comment type="caution">
    <text evidence="3">The sequence shown here is derived from an EMBL/GenBank/DDBJ whole genome shotgun (WGS) entry which is preliminary data.</text>
</comment>
<accession>A0A9N8ZUE0</accession>
<dbReference type="EMBL" id="CAJVPS010000753">
    <property type="protein sequence ID" value="CAG8506920.1"/>
    <property type="molecule type" value="Genomic_DNA"/>
</dbReference>
<protein>
    <submittedName>
        <fullName evidence="3">13878_t:CDS:1</fullName>
    </submittedName>
</protein>
<feature type="compositionally biased region" description="Polar residues" evidence="2">
    <location>
        <begin position="7"/>
        <end position="34"/>
    </location>
</feature>
<keyword evidence="4" id="KW-1185">Reference proteome</keyword>
<sequence>MHEENSNESASSQKTQINRSKTVNKTQTTTSQHSRVIENQKKNDTFVWFTAISDDSNFSDILKILLVSIVEPIDSKERHLIKVEWQDVMAAISKAKTEKINRYCTELMKDYREWHKSSESNIPKHILEKIRFSFRFSPDEFQQIISTLKKMSIDERSSVRSILYHKLKGMTDFFNKNQSELSRRAIITQNLNTAQKEKEKLNDELKVLKANIQHLNIVKKENAKLNEELKVLEANNIQRSNNIQKENVKLNEELKVNIQRFNTVEKVNAKLNDELRELKAKIISQADLLDKSEFEKQKISTELNAKFESEKQKLTDDYRATLQNHQSQYKTELQQSRERIQNLEEERKTTLSTLKELQSEDSLNKKLIDTLTHETEAAKQEASRLLGSVNDLRSKYEIELQESRERIQNLEEERKTTLSTLKELQSEDSLNKKLIDTLTHETEAAKQEASRLLGSVNDLRSKYEIELQESRGRINKLEEERKNTLTILKELRHEDALNKTKIDTLTHETKVAKQEASRLQSALDDVKTLLSKYEADLDESCGRILKLEEEKRNTLPTLIELRHEVLLNKTEIDTLTCEYKSAKQKASRLQSTLNIHEIEIQELHEKIQELEEEHRETLSRLNDFQQEDSLKQTKIDCLTHEIQSAKNEASQLQLILDELESEKQKIIDNYQEDVRLYDLQVKNLETKLQESEEEQKSILSTLNDLQHEALQVKNLETKLQESEEEQKSILSTLNDLQHEASLKQAQIDTLTRETKSAKQEASRLQSALGDVRDLQWNNDDASNPLQITKDIDRIRGLLNDVTKVKPKTQIHINESTSQALLKRFKIQNYQEERTYKIALSNALQRTIIDKVFNAISSTINNPNSIRDGNLETHICYHLNKLVFFMNTLAANRSGDDEITIIAPIKIRQQVFASLGSRGYNRSGHSTIDLFANELVKDLDKYRKVLSEELKKNLLNQVVEVIIELMHLHFRLYAQDPIPEIRWIDNEADICGGFMEGPWDIEDSQNSVVDFCYFPAIGIDLDDDKNRRVYCKAQVSVRPKKKNKGVLGWCGSHLLKSIEFYADSKRALLVRSSAFAALLMYHLILDLSIGNYDAE</sequence>
<evidence type="ECO:0000256" key="1">
    <source>
        <dbReference type="SAM" id="Coils"/>
    </source>
</evidence>
<feature type="coiled-coil region" evidence="1">
    <location>
        <begin position="393"/>
        <end position="427"/>
    </location>
</feature>
<organism evidence="3 4">
    <name type="scientific">Ambispora leptoticha</name>
    <dbReference type="NCBI Taxonomy" id="144679"/>
    <lineage>
        <taxon>Eukaryota</taxon>
        <taxon>Fungi</taxon>
        <taxon>Fungi incertae sedis</taxon>
        <taxon>Mucoromycota</taxon>
        <taxon>Glomeromycotina</taxon>
        <taxon>Glomeromycetes</taxon>
        <taxon>Archaeosporales</taxon>
        <taxon>Ambisporaceae</taxon>
        <taxon>Ambispora</taxon>
    </lineage>
</organism>
<name>A0A9N8ZUE0_9GLOM</name>
<evidence type="ECO:0000256" key="2">
    <source>
        <dbReference type="SAM" id="MobiDB-lite"/>
    </source>
</evidence>
<proteinExistence type="predicted"/>
<dbReference type="AlphaFoldDB" id="A0A9N8ZUE0"/>
<gene>
    <name evidence="3" type="ORF">ALEPTO_LOCUS3771</name>
</gene>
<feature type="region of interest" description="Disordered" evidence="2">
    <location>
        <begin position="1"/>
        <end position="36"/>
    </location>
</feature>
<reference evidence="3" key="1">
    <citation type="submission" date="2021-06" db="EMBL/GenBank/DDBJ databases">
        <authorList>
            <person name="Kallberg Y."/>
            <person name="Tangrot J."/>
            <person name="Rosling A."/>
        </authorList>
    </citation>
    <scope>NUCLEOTIDE SEQUENCE</scope>
    <source>
        <strain evidence="3">FL130A</strain>
    </source>
</reference>
<feature type="coiled-coil region" evidence="1">
    <location>
        <begin position="184"/>
        <end position="360"/>
    </location>
</feature>